<dbReference type="Pfam" id="PF05050">
    <property type="entry name" value="Methyltransf_21"/>
    <property type="match status" value="1"/>
</dbReference>
<dbReference type="InterPro" id="IPR019734">
    <property type="entry name" value="TPR_rpt"/>
</dbReference>
<dbReference type="SUPFAM" id="SSF53756">
    <property type="entry name" value="UDP-Glycosyltransferase/glycogen phosphorylase"/>
    <property type="match status" value="1"/>
</dbReference>
<dbReference type="InterPro" id="IPR029044">
    <property type="entry name" value="Nucleotide-diphossugar_trans"/>
</dbReference>
<feature type="domain" description="Glycosyltransferase 2-like" evidence="1">
    <location>
        <begin position="1"/>
        <end position="92"/>
    </location>
</feature>
<dbReference type="SUPFAM" id="SSF53448">
    <property type="entry name" value="Nucleotide-diphospho-sugar transferases"/>
    <property type="match status" value="2"/>
</dbReference>
<dbReference type="GO" id="GO:0005789">
    <property type="term" value="C:endoplasmic reticulum membrane"/>
    <property type="evidence" value="ECO:0007669"/>
    <property type="project" value="TreeGrafter"/>
</dbReference>
<dbReference type="SUPFAM" id="SSF53335">
    <property type="entry name" value="S-adenosyl-L-methionine-dependent methyltransferases"/>
    <property type="match status" value="1"/>
</dbReference>
<dbReference type="InterPro" id="IPR029063">
    <property type="entry name" value="SAM-dependent_MTases_sf"/>
</dbReference>
<dbReference type="Gene3D" id="3.40.50.11660">
    <property type="entry name" value="Glycosyl transferase family 10, C-terminal domain"/>
    <property type="match status" value="1"/>
</dbReference>
<proteinExistence type="predicted"/>
<dbReference type="Pfam" id="PF01755">
    <property type="entry name" value="Glyco_transf_25"/>
    <property type="match status" value="1"/>
</dbReference>
<dbReference type="Gene3D" id="3.40.50.150">
    <property type="entry name" value="Vaccinia Virus protein VP39"/>
    <property type="match status" value="1"/>
</dbReference>
<dbReference type="SUPFAM" id="SSF48452">
    <property type="entry name" value="TPR-like"/>
    <property type="match status" value="1"/>
</dbReference>
<dbReference type="Gene3D" id="3.90.550.10">
    <property type="entry name" value="Spore Coat Polysaccharide Biosynthesis Protein SpsA, Chain A"/>
    <property type="match status" value="1"/>
</dbReference>
<dbReference type="InterPro" id="IPR001173">
    <property type="entry name" value="Glyco_trans_2-like"/>
</dbReference>
<dbReference type="Gene3D" id="1.25.40.10">
    <property type="entry name" value="Tetratricopeptide repeat domain"/>
    <property type="match status" value="1"/>
</dbReference>
<dbReference type="PANTHER" id="PTHR34009:SF2">
    <property type="entry name" value="PROTEIN STAR"/>
    <property type="match status" value="1"/>
</dbReference>
<dbReference type="InterPro" id="IPR002654">
    <property type="entry name" value="Glyco_trans_25"/>
</dbReference>
<dbReference type="GO" id="GO:0031902">
    <property type="term" value="C:late endosome membrane"/>
    <property type="evidence" value="ECO:0007669"/>
    <property type="project" value="TreeGrafter"/>
</dbReference>
<dbReference type="InterPro" id="IPR053202">
    <property type="entry name" value="EGF_Rcpt_Signaling_Reg"/>
</dbReference>
<dbReference type="EMBL" id="MN740644">
    <property type="protein sequence ID" value="QHS79482.1"/>
    <property type="molecule type" value="Genomic_DNA"/>
</dbReference>
<evidence type="ECO:0000259" key="4">
    <source>
        <dbReference type="Pfam" id="PF05050"/>
    </source>
</evidence>
<dbReference type="InterPro" id="IPR006342">
    <property type="entry name" value="FkbM_mtfrase"/>
</dbReference>
<organism evidence="5">
    <name type="scientific">viral metagenome</name>
    <dbReference type="NCBI Taxonomy" id="1070528"/>
    <lineage>
        <taxon>unclassified sequences</taxon>
        <taxon>metagenomes</taxon>
        <taxon>organismal metagenomes</taxon>
    </lineage>
</organism>
<dbReference type="GO" id="GO:0006888">
    <property type="term" value="P:endoplasmic reticulum to Golgi vesicle-mediated transport"/>
    <property type="evidence" value="ECO:0007669"/>
    <property type="project" value="TreeGrafter"/>
</dbReference>
<dbReference type="PROSITE" id="PS50005">
    <property type="entry name" value="TPR"/>
    <property type="match status" value="1"/>
</dbReference>
<feature type="domain" description="Glycosyl transferase family 25" evidence="3">
    <location>
        <begin position="666"/>
        <end position="837"/>
    </location>
</feature>
<evidence type="ECO:0000259" key="1">
    <source>
        <dbReference type="Pfam" id="PF00535"/>
    </source>
</evidence>
<feature type="domain" description="Methyltransferase FkbM" evidence="4">
    <location>
        <begin position="1290"/>
        <end position="1458"/>
    </location>
</feature>
<dbReference type="NCBIfam" id="TIGR01444">
    <property type="entry name" value="fkbM_fam"/>
    <property type="match status" value="1"/>
</dbReference>
<dbReference type="GO" id="GO:0016197">
    <property type="term" value="P:endosomal transport"/>
    <property type="evidence" value="ECO:0007669"/>
    <property type="project" value="TreeGrafter"/>
</dbReference>
<evidence type="ECO:0000313" key="5">
    <source>
        <dbReference type="EMBL" id="QHS79482.1"/>
    </source>
</evidence>
<reference evidence="5" key="1">
    <citation type="journal article" date="2020" name="Nature">
        <title>Giant virus diversity and host interactions through global metagenomics.</title>
        <authorList>
            <person name="Schulz F."/>
            <person name="Roux S."/>
            <person name="Paez-Espino D."/>
            <person name="Jungbluth S."/>
            <person name="Walsh D.A."/>
            <person name="Denef V.J."/>
            <person name="McMahon K.D."/>
            <person name="Konstantinidis K.T."/>
            <person name="Eloe-Fadrosh E.A."/>
            <person name="Kyrpides N.C."/>
            <person name="Woyke T."/>
        </authorList>
    </citation>
    <scope>NUCLEOTIDE SEQUENCE</scope>
    <source>
        <strain evidence="5">GVMAG-S-1035237-23</strain>
    </source>
</reference>
<sequence length="1475" mass="170610">MIVKDESHVLEKTLENLCQHITFNYWVICDTGSTDGTQDIIVNFFKTKGIPGELVQHEWRDFGHNRTEALRAAYKKADYIFIFDADDTVHGKLVIPPYLDKDFYKFQFGSGFTYYRPLLVTAQKKSKFVGVLHEFLSLEEGVPSEGVIEGSYFVDSGKTGSRSRDKDKYLKDATILKNAYAKEVETGGGLANRYAFYCAQSFKDCNRIDDAIEWYTLVADKLNSWVQERYYSCLMLGNLYKTKDNFEKSLEYFLKAQQFDPDRSEGTIFAAELLHQRGHHYLVTLLYESNKNYNKDPQDKLFLYRDFYNDILEYNCSLSAFHCGKRDLAYSCIKTIILNSIANQGILKNCFYNLRAHARELNADPDTFGLFNMISYFLQSCDGDTRELCVLWNILFSKHRAILTAPSKFKCADNTRPKVFLSMTSCKRLDLFKETVNSVLNCWMDANKIDYWFCVDDNSSKSDRSSMQKLYPWMKFYLKTPQEKGHRESMNIIWNKLKELKPKYWIHMEDDFLFYIKKPYVSEAMKFLDTHSDIKQVLFNRAYAETIEQVDMRGYDPISPGFVVHDHKQGKFPYPNCHYWPHYSFRPSMVCVDAILELGNYDSPNTFFEMDYAMKWTSRGYKSAFFDLICCRHIGRLTSERNTGKVQNAYDLNGENQFNTTKSMKILNLKRRPDRKEAMEKIMKDAGISEYEFVEAVDGMALKPTSDLKDLFEGNDFGNRRGFIGCALSHYNLWKALLADKSNTHYVIFEDDATLIPEFKDIYELLKPEFPKHEYLLLGYHMYSANRDATKDTYVTLKNKEITIGDMQNDLNVGGTFAYSINKKGAQTLVDYIGKHRIRHGIDYVVKVCRDLKCTELRPQIVFSEWCEKVGNTVDSDIQKNTDCLDFSNVIPAVDFEFIPGFDHIGDDIYYQAIPLEKMKRLAMDDPQCMGFNTLGFFKNNIDRAALTTSPYFGQNDGIYIKVFNTPTQSEPETSGNTIKVKMICNWSSSKDFVNAFPTKYPVPGLELTSRDDADYFVIVNLPTKADEYHDPKKTIVLQMEPWVYDDAKPWGVKTWMPEWRNPDPNKFLHSHTCRRFLNPAAWTLGGDLTTFPPKRSSVALICSDQLKDTGHQLRVNFAKLFPDLVRVYGKCNAHSLSSYVGTVRDEDRYNVYGTHKYVLAVENNSEVNYATEKIWEPIICESLTFYWGCPNLEEYIDPRSFVRLPLEDPAEAARIVKQAIDEDWWSQRIDAIKSAKRVIMEKYGMFQIISNVIQKHANKKPETYYSQDGQDMYLDTNVFKGFKNGVFVDVGANNGVHINNTLFFETNRDWTGVNIEPIKAVYDKLVNNRPNCINLNCAVSNSDGDAEFICNEGYTEMISGLKDQFDPRHAERLKNELSHYGGNSTLITVPTKRLDTILHDAGIKHVHYLSVDVEGAEFEVIKSINFDNVFIDVIGFENNYNDTSVPIIDYLMERGYSIIHKSMDIFMKHRDSKF</sequence>
<dbReference type="SMART" id="SM00028">
    <property type="entry name" value="TPR"/>
    <property type="match status" value="1"/>
</dbReference>
<dbReference type="InterPro" id="IPR011990">
    <property type="entry name" value="TPR-like_helical_dom_sf"/>
</dbReference>
<dbReference type="PANTHER" id="PTHR34009">
    <property type="entry name" value="PROTEIN STAR"/>
    <property type="match status" value="1"/>
</dbReference>
<evidence type="ECO:0000259" key="2">
    <source>
        <dbReference type="Pfam" id="PF00852"/>
    </source>
</evidence>
<feature type="domain" description="Fucosyltransferase C-terminal" evidence="2">
    <location>
        <begin position="1096"/>
        <end position="1205"/>
    </location>
</feature>
<accession>A0A6C0AIC2</accession>
<dbReference type="InterPro" id="IPR038577">
    <property type="entry name" value="GT10-like_C_sf"/>
</dbReference>
<protein>
    <submittedName>
        <fullName evidence="5">Uncharacterized protein</fullName>
    </submittedName>
</protein>
<dbReference type="CDD" id="cd06532">
    <property type="entry name" value="Glyco_transf_25"/>
    <property type="match status" value="1"/>
</dbReference>
<name>A0A6C0AIC2_9ZZZZ</name>
<dbReference type="Pfam" id="PF00535">
    <property type="entry name" value="Glycos_transf_2"/>
    <property type="match status" value="1"/>
</dbReference>
<dbReference type="Pfam" id="PF00852">
    <property type="entry name" value="Glyco_transf_10"/>
    <property type="match status" value="1"/>
</dbReference>
<dbReference type="GO" id="GO:0005886">
    <property type="term" value="C:plasma membrane"/>
    <property type="evidence" value="ECO:0007669"/>
    <property type="project" value="TreeGrafter"/>
</dbReference>
<evidence type="ECO:0000259" key="3">
    <source>
        <dbReference type="Pfam" id="PF01755"/>
    </source>
</evidence>
<dbReference type="GO" id="GO:0005794">
    <property type="term" value="C:Golgi apparatus"/>
    <property type="evidence" value="ECO:0007669"/>
    <property type="project" value="TreeGrafter"/>
</dbReference>
<dbReference type="InterPro" id="IPR055270">
    <property type="entry name" value="Glyco_tran_10_C"/>
</dbReference>